<keyword evidence="4" id="KW-1185">Reference proteome</keyword>
<dbReference type="OrthoDB" id="793001at2"/>
<evidence type="ECO:0000256" key="1">
    <source>
        <dbReference type="PROSITE-ProRule" id="PRU00339"/>
    </source>
</evidence>
<name>A0A1T4RGN3_9BACT</name>
<dbReference type="Proteomes" id="UP000190888">
    <property type="component" value="Unassembled WGS sequence"/>
</dbReference>
<gene>
    <name evidence="3" type="ORF">SAMN04488132_11260</name>
</gene>
<keyword evidence="1" id="KW-0802">TPR repeat</keyword>
<dbReference type="SMART" id="SM00028">
    <property type="entry name" value="TPR"/>
    <property type="match status" value="3"/>
</dbReference>
<keyword evidence="2" id="KW-0732">Signal</keyword>
<dbReference type="SUPFAM" id="SSF48452">
    <property type="entry name" value="TPR-like"/>
    <property type="match status" value="1"/>
</dbReference>
<dbReference type="EMBL" id="FUWH01000012">
    <property type="protein sequence ID" value="SKA15174.1"/>
    <property type="molecule type" value="Genomic_DNA"/>
</dbReference>
<organism evidence="3 4">
    <name type="scientific">Sediminibacterium ginsengisoli</name>
    <dbReference type="NCBI Taxonomy" id="413434"/>
    <lineage>
        <taxon>Bacteria</taxon>
        <taxon>Pseudomonadati</taxon>
        <taxon>Bacteroidota</taxon>
        <taxon>Chitinophagia</taxon>
        <taxon>Chitinophagales</taxon>
        <taxon>Chitinophagaceae</taxon>
        <taxon>Sediminibacterium</taxon>
    </lineage>
</organism>
<feature type="chain" id="PRO_5013318467" evidence="2">
    <location>
        <begin position="20"/>
        <end position="338"/>
    </location>
</feature>
<proteinExistence type="predicted"/>
<evidence type="ECO:0000313" key="4">
    <source>
        <dbReference type="Proteomes" id="UP000190888"/>
    </source>
</evidence>
<dbReference type="STRING" id="413434.SAMN04488132_11260"/>
<dbReference type="InterPro" id="IPR019734">
    <property type="entry name" value="TPR_rpt"/>
</dbReference>
<reference evidence="3 4" key="1">
    <citation type="submission" date="2017-02" db="EMBL/GenBank/DDBJ databases">
        <authorList>
            <person name="Peterson S.W."/>
        </authorList>
    </citation>
    <scope>NUCLEOTIDE SEQUENCE [LARGE SCALE GENOMIC DNA]</scope>
    <source>
        <strain evidence="3 4">DSM 22335</strain>
    </source>
</reference>
<dbReference type="PROSITE" id="PS50005">
    <property type="entry name" value="TPR"/>
    <property type="match status" value="2"/>
</dbReference>
<feature type="repeat" description="TPR" evidence="1">
    <location>
        <begin position="91"/>
        <end position="124"/>
    </location>
</feature>
<protein>
    <submittedName>
        <fullName evidence="3">Uncharacterized protein</fullName>
    </submittedName>
</protein>
<feature type="repeat" description="TPR" evidence="1">
    <location>
        <begin position="23"/>
        <end position="56"/>
    </location>
</feature>
<dbReference type="Gene3D" id="1.25.40.10">
    <property type="entry name" value="Tetratricopeptide repeat domain"/>
    <property type="match status" value="1"/>
</dbReference>
<sequence length="338" mass="38747">MKQFLASIVLVLSFFVATAQQSATELQQTANSLMRKGDLDNAVLALEKAFKQEPQNISIQKDLAFATYLKRDFARSMEIAKPLTEKQDADEQSFQLLGMNYKATAQYKECAKLYKTALKKFPNSGVIYNEYGELLGMDNGIDDAIAQWEKGISVAPSYSGNYYNAVMYYVTKNDWMRVWLYGEIFVNTESYTERTATVKKNLLAAYKALFSGDYISQLQSGRKLTAFEKAVLDVLAKTVPLAKDGINIDNLNTIRTRFILEWFQAKQQQFAYRLFDQQQYLLREGLFEAYNQWLFGAAISPDAYKLWQENHPKEEAGYKAFQQSRVFSMPAGQYYLGR</sequence>
<evidence type="ECO:0000313" key="3">
    <source>
        <dbReference type="EMBL" id="SKA15174.1"/>
    </source>
</evidence>
<feature type="signal peptide" evidence="2">
    <location>
        <begin position="1"/>
        <end position="19"/>
    </location>
</feature>
<evidence type="ECO:0000256" key="2">
    <source>
        <dbReference type="SAM" id="SignalP"/>
    </source>
</evidence>
<accession>A0A1T4RGN3</accession>
<dbReference type="AlphaFoldDB" id="A0A1T4RGN3"/>
<dbReference type="RefSeq" id="WP_078832574.1">
    <property type="nucleotide sequence ID" value="NZ_FUWH01000012.1"/>
</dbReference>
<dbReference type="InterPro" id="IPR011990">
    <property type="entry name" value="TPR-like_helical_dom_sf"/>
</dbReference>